<protein>
    <recommendedName>
        <fullName evidence="3">Heterokaryon incompatibility domain-containing protein</fullName>
    </recommendedName>
</protein>
<evidence type="ECO:0000313" key="2">
    <source>
        <dbReference type="Proteomes" id="UP001175227"/>
    </source>
</evidence>
<proteinExistence type="predicted"/>
<keyword evidence="2" id="KW-1185">Reference proteome</keyword>
<comment type="caution">
    <text evidence="1">The sequence shown here is derived from an EMBL/GenBank/DDBJ whole genome shotgun (WGS) entry which is preliminary data.</text>
</comment>
<dbReference type="EMBL" id="JAUEPR010000108">
    <property type="protein sequence ID" value="KAK0463402.1"/>
    <property type="molecule type" value="Genomic_DNA"/>
</dbReference>
<accession>A0AA39ND20</accession>
<organism evidence="1 2">
    <name type="scientific">Armillaria novae-zelandiae</name>
    <dbReference type="NCBI Taxonomy" id="153914"/>
    <lineage>
        <taxon>Eukaryota</taxon>
        <taxon>Fungi</taxon>
        <taxon>Dikarya</taxon>
        <taxon>Basidiomycota</taxon>
        <taxon>Agaricomycotina</taxon>
        <taxon>Agaricomycetes</taxon>
        <taxon>Agaricomycetidae</taxon>
        <taxon>Agaricales</taxon>
        <taxon>Marasmiineae</taxon>
        <taxon>Physalacriaceae</taxon>
        <taxon>Armillaria</taxon>
    </lineage>
</organism>
<dbReference type="Proteomes" id="UP001175227">
    <property type="component" value="Unassembled WGS sequence"/>
</dbReference>
<name>A0AA39ND20_9AGAR</name>
<sequence length="375" mass="42632">MLNLGVEYTWLDVLCLRQKGGTCDSERLRVEEWKLDVPTIGAVYGGDRVVIYMSGLGRPLTLKEGDLQSDRCWFRRAWTVQEVGRRRIIAGDMPDGPLHAEPIDKDDTGMLAKFHLQLQVIDSIHYLSQPLFLSAGMFGVLSEMQNRVSTNPVDKVAGVAAPLVSYMIPAYHETESLEDAWTALVNVMLLGNRGELFFWYPEPGDAGKKWRPSWEQVMNKCLPVNRISAMVVGRDDETEEDWYEGLCVEKGFVRGLAVGSMGQDNRCGELIVKHTNGTEHTFSIIARHGYPILEDTYTLLGMDPAATEDKFAWIRWMRIDQAAVRSEIRIQYWVIGRKLPDEKFEKVSVFEMANEDEVGRLSLLDITEQRRTILV</sequence>
<dbReference type="AlphaFoldDB" id="A0AA39ND20"/>
<gene>
    <name evidence="1" type="ORF">IW261DRAFT_1525235</name>
</gene>
<reference evidence="1" key="1">
    <citation type="submission" date="2023-06" db="EMBL/GenBank/DDBJ databases">
        <authorList>
            <consortium name="Lawrence Berkeley National Laboratory"/>
            <person name="Ahrendt S."/>
            <person name="Sahu N."/>
            <person name="Indic B."/>
            <person name="Wong-Bajracharya J."/>
            <person name="Merenyi Z."/>
            <person name="Ke H.-M."/>
            <person name="Monk M."/>
            <person name="Kocsube S."/>
            <person name="Drula E."/>
            <person name="Lipzen A."/>
            <person name="Balint B."/>
            <person name="Henrissat B."/>
            <person name="Andreopoulos B."/>
            <person name="Martin F.M."/>
            <person name="Harder C.B."/>
            <person name="Rigling D."/>
            <person name="Ford K.L."/>
            <person name="Foster G.D."/>
            <person name="Pangilinan J."/>
            <person name="Papanicolaou A."/>
            <person name="Barry K."/>
            <person name="LaButti K."/>
            <person name="Viragh M."/>
            <person name="Koriabine M."/>
            <person name="Yan M."/>
            <person name="Riley R."/>
            <person name="Champramary S."/>
            <person name="Plett K.L."/>
            <person name="Tsai I.J."/>
            <person name="Slot J."/>
            <person name="Sipos G."/>
            <person name="Plett J."/>
            <person name="Nagy L.G."/>
            <person name="Grigoriev I.V."/>
        </authorList>
    </citation>
    <scope>NUCLEOTIDE SEQUENCE</scope>
    <source>
        <strain evidence="1">ICMP 16352</strain>
    </source>
</reference>
<evidence type="ECO:0008006" key="3">
    <source>
        <dbReference type="Google" id="ProtNLM"/>
    </source>
</evidence>
<evidence type="ECO:0000313" key="1">
    <source>
        <dbReference type="EMBL" id="KAK0463402.1"/>
    </source>
</evidence>